<sequence length="102" mass="11710">MTPVVRSLLVLMYVPLCVRNSAGATVPSAQKVLRSKRTLVSIPHEQFVSMVEEGNKKAYARAREPIPYTESDEEELPVSPEVLEEPFMRYGRVYRPKVEFKR</sequence>
<feature type="non-terminal residue" evidence="1">
    <location>
        <position position="1"/>
    </location>
</feature>
<reference evidence="1" key="1">
    <citation type="submission" date="2020-11" db="EMBL/GenBank/DDBJ databases">
        <authorList>
            <person name="Tran Van P."/>
        </authorList>
    </citation>
    <scope>NUCLEOTIDE SEQUENCE</scope>
</reference>
<proteinExistence type="predicted"/>
<name>A0A7R8ZZ69_9CRUS</name>
<gene>
    <name evidence="1" type="ORF">CTOB1V02_LOCUS17727</name>
</gene>
<dbReference type="EMBL" id="OB747286">
    <property type="protein sequence ID" value="CAD7239912.1"/>
    <property type="molecule type" value="Genomic_DNA"/>
</dbReference>
<protein>
    <submittedName>
        <fullName evidence="1">Uncharacterized protein</fullName>
    </submittedName>
</protein>
<organism evidence="1">
    <name type="scientific">Cyprideis torosa</name>
    <dbReference type="NCBI Taxonomy" id="163714"/>
    <lineage>
        <taxon>Eukaryota</taxon>
        <taxon>Metazoa</taxon>
        <taxon>Ecdysozoa</taxon>
        <taxon>Arthropoda</taxon>
        <taxon>Crustacea</taxon>
        <taxon>Oligostraca</taxon>
        <taxon>Ostracoda</taxon>
        <taxon>Podocopa</taxon>
        <taxon>Podocopida</taxon>
        <taxon>Cytherocopina</taxon>
        <taxon>Cytheroidea</taxon>
        <taxon>Cytherideidae</taxon>
        <taxon>Cyprideis</taxon>
    </lineage>
</organism>
<accession>A0A7R8ZZ69</accession>
<evidence type="ECO:0000313" key="1">
    <source>
        <dbReference type="EMBL" id="CAD7239912.1"/>
    </source>
</evidence>
<dbReference type="AlphaFoldDB" id="A0A7R8ZZ69"/>